<dbReference type="SMART" id="SM00336">
    <property type="entry name" value="BBOX"/>
    <property type="match status" value="2"/>
</dbReference>
<keyword evidence="1" id="KW-0862">Zinc</keyword>
<organism evidence="3 4">
    <name type="scientific">Tegillarca granosa</name>
    <name type="common">Malaysian cockle</name>
    <name type="synonym">Anadara granosa</name>
    <dbReference type="NCBI Taxonomy" id="220873"/>
    <lineage>
        <taxon>Eukaryota</taxon>
        <taxon>Metazoa</taxon>
        <taxon>Spiralia</taxon>
        <taxon>Lophotrochozoa</taxon>
        <taxon>Mollusca</taxon>
        <taxon>Bivalvia</taxon>
        <taxon>Autobranchia</taxon>
        <taxon>Pteriomorphia</taxon>
        <taxon>Arcoida</taxon>
        <taxon>Arcoidea</taxon>
        <taxon>Arcidae</taxon>
        <taxon>Tegillarca</taxon>
    </lineage>
</organism>
<evidence type="ECO:0000313" key="4">
    <source>
        <dbReference type="Proteomes" id="UP001217089"/>
    </source>
</evidence>
<keyword evidence="1" id="KW-0479">Metal-binding</keyword>
<dbReference type="Proteomes" id="UP001217089">
    <property type="component" value="Unassembled WGS sequence"/>
</dbReference>
<dbReference type="InterPro" id="IPR047153">
    <property type="entry name" value="TRIM45/56/19-like"/>
</dbReference>
<proteinExistence type="predicted"/>
<accession>A0ABQ9E6T6</accession>
<dbReference type="Pfam" id="PF00643">
    <property type="entry name" value="zf-B_box"/>
    <property type="match status" value="1"/>
</dbReference>
<evidence type="ECO:0000256" key="1">
    <source>
        <dbReference type="PROSITE-ProRule" id="PRU00024"/>
    </source>
</evidence>
<dbReference type="CDD" id="cd19757">
    <property type="entry name" value="Bbox1"/>
    <property type="match status" value="1"/>
</dbReference>
<dbReference type="PROSITE" id="PS50119">
    <property type="entry name" value="ZF_BBOX"/>
    <property type="match status" value="2"/>
</dbReference>
<dbReference type="PANTHER" id="PTHR25462:SF296">
    <property type="entry name" value="MEIOTIC P26, ISOFORM F"/>
    <property type="match status" value="1"/>
</dbReference>
<keyword evidence="1" id="KW-0863">Zinc-finger</keyword>
<name>A0ABQ9E6T6_TEGGR</name>
<keyword evidence="4" id="KW-1185">Reference proteome</keyword>
<dbReference type="InterPro" id="IPR011042">
    <property type="entry name" value="6-blade_b-propeller_TolB-like"/>
</dbReference>
<sequence>MLFMAFHAKFGAKRHFSFEVSDWILVKLLFSYKALIVNFYNVKLIMAAYTTPFDFQGANVMCELCQEENAEFCCTDCQKEMCSRCKTEHQQSKACRNHIVVTSRLDKSITKTRKPIKCSTHSKDIIRMYCTNCDEAICVKCISGIKHKNHIFEELETTLYMYQDEISQSISETKQKIEELQKSLHTIVVNVKDYIEVSDQTINGINQQRKRIKSDVDKIADDLVDQVKKRQEQDLQLMKKEEEDIQKIISDHNKYLQFCEDKLKSMKDFAKIQHQIKLPKSNLPSISQINPPSFVSKTILNLQDMFGKLVQSQKTESTAQKMCKKGKDLKEKAKLDDSVDNTSAAAISTTLVSKINPGIVSKHVSAVNYSEAWCGGYKNLVLLDIHGNVKKKIQLKKDISSVAVTTRGEVFVTELGGQKIRKCLPDGKVINIANTKPYIICGLCYTSVNDNILACLYKSHGDSKVVRMTTTGHIKQTIQKDKHHKSLYKDPWYIAENVNEDIVVVNGLYPCTIVVVNKIGEYRYKYPDLPQSSHPIDVCDGIACDNTGCTLVSDLGNHRLHQIDMYGRFIQFFLTQHDGVHSPRGLSIDNNGQLWLCNNDGKEVIIFKYRS</sequence>
<evidence type="ECO:0000259" key="2">
    <source>
        <dbReference type="PROSITE" id="PS50119"/>
    </source>
</evidence>
<protein>
    <recommendedName>
        <fullName evidence="2">B box-type domain-containing protein</fullName>
    </recommendedName>
</protein>
<dbReference type="PANTHER" id="PTHR25462">
    <property type="entry name" value="BONUS, ISOFORM C-RELATED"/>
    <property type="match status" value="1"/>
</dbReference>
<dbReference type="InterPro" id="IPR000315">
    <property type="entry name" value="Znf_B-box"/>
</dbReference>
<feature type="domain" description="B box-type" evidence="2">
    <location>
        <begin position="113"/>
        <end position="155"/>
    </location>
</feature>
<dbReference type="Gene3D" id="3.30.160.60">
    <property type="entry name" value="Classic Zinc Finger"/>
    <property type="match status" value="1"/>
</dbReference>
<dbReference type="EMBL" id="JARBDR010000918">
    <property type="protein sequence ID" value="KAJ8301116.1"/>
    <property type="molecule type" value="Genomic_DNA"/>
</dbReference>
<gene>
    <name evidence="3" type="ORF">KUTeg_020103</name>
</gene>
<dbReference type="SUPFAM" id="SSF57845">
    <property type="entry name" value="B-box zinc-binding domain"/>
    <property type="match status" value="1"/>
</dbReference>
<dbReference type="SUPFAM" id="SSF63825">
    <property type="entry name" value="YWTD domain"/>
    <property type="match status" value="1"/>
</dbReference>
<dbReference type="CDD" id="cd19756">
    <property type="entry name" value="Bbox2"/>
    <property type="match status" value="1"/>
</dbReference>
<dbReference type="Gene3D" id="2.120.10.30">
    <property type="entry name" value="TolB, C-terminal domain"/>
    <property type="match status" value="1"/>
</dbReference>
<comment type="caution">
    <text evidence="3">The sequence shown here is derived from an EMBL/GenBank/DDBJ whole genome shotgun (WGS) entry which is preliminary data.</text>
</comment>
<evidence type="ECO:0000313" key="3">
    <source>
        <dbReference type="EMBL" id="KAJ8301116.1"/>
    </source>
</evidence>
<reference evidence="3 4" key="1">
    <citation type="submission" date="2022-12" db="EMBL/GenBank/DDBJ databases">
        <title>Chromosome-level genome of Tegillarca granosa.</title>
        <authorList>
            <person name="Kim J."/>
        </authorList>
    </citation>
    <scope>NUCLEOTIDE SEQUENCE [LARGE SCALE GENOMIC DNA]</scope>
    <source>
        <strain evidence="3">Teg-2019</strain>
        <tissue evidence="3">Adductor muscle</tissue>
    </source>
</reference>
<feature type="domain" description="B box-type" evidence="2">
    <location>
        <begin position="57"/>
        <end position="103"/>
    </location>
</feature>